<dbReference type="CDD" id="cd00082">
    <property type="entry name" value="HisKA"/>
    <property type="match status" value="1"/>
</dbReference>
<dbReference type="GO" id="GO:0007234">
    <property type="term" value="P:osmosensory signaling via phosphorelay pathway"/>
    <property type="evidence" value="ECO:0007669"/>
    <property type="project" value="TreeGrafter"/>
</dbReference>
<feature type="domain" description="Histidine kinase" evidence="10">
    <location>
        <begin position="150"/>
        <end position="360"/>
    </location>
</feature>
<dbReference type="GO" id="GO:0000156">
    <property type="term" value="F:phosphorelay response regulator activity"/>
    <property type="evidence" value="ECO:0007669"/>
    <property type="project" value="TreeGrafter"/>
</dbReference>
<dbReference type="SMART" id="SM00388">
    <property type="entry name" value="HisKA"/>
    <property type="match status" value="1"/>
</dbReference>
<feature type="transmembrane region" description="Helical" evidence="9">
    <location>
        <begin position="82"/>
        <end position="100"/>
    </location>
</feature>
<dbReference type="FunFam" id="3.30.565.10:FF:000006">
    <property type="entry name" value="Sensor histidine kinase WalK"/>
    <property type="match status" value="1"/>
</dbReference>
<proteinExistence type="predicted"/>
<dbReference type="Pfam" id="PF00512">
    <property type="entry name" value="HisKA"/>
    <property type="match status" value="1"/>
</dbReference>
<keyword evidence="4" id="KW-0808">Transferase</keyword>
<reference evidence="11" key="1">
    <citation type="submission" date="2022-11" db="EMBL/GenBank/DDBJ databases">
        <authorList>
            <person name="Graham C."/>
            <person name="Newman J.D."/>
        </authorList>
    </citation>
    <scope>NUCLEOTIDE SEQUENCE</scope>
    <source>
        <strain evidence="11">DSM 19486</strain>
    </source>
</reference>
<dbReference type="Gene3D" id="1.10.287.130">
    <property type="match status" value="1"/>
</dbReference>
<organism evidence="11 12">
    <name type="scientific">Pedobacter agri</name>
    <dbReference type="NCBI Taxonomy" id="454586"/>
    <lineage>
        <taxon>Bacteria</taxon>
        <taxon>Pseudomonadati</taxon>
        <taxon>Bacteroidota</taxon>
        <taxon>Sphingobacteriia</taxon>
        <taxon>Sphingobacteriales</taxon>
        <taxon>Sphingobacteriaceae</taxon>
        <taxon>Pedobacter</taxon>
    </lineage>
</organism>
<gene>
    <name evidence="11" type="ORF">OQZ29_15025</name>
</gene>
<dbReference type="GO" id="GO:0000155">
    <property type="term" value="F:phosphorelay sensor kinase activity"/>
    <property type="evidence" value="ECO:0007669"/>
    <property type="project" value="InterPro"/>
</dbReference>
<keyword evidence="9" id="KW-1133">Transmembrane helix</keyword>
<evidence type="ECO:0000313" key="12">
    <source>
        <dbReference type="Proteomes" id="UP001142592"/>
    </source>
</evidence>
<dbReference type="SMART" id="SM00387">
    <property type="entry name" value="HATPase_c"/>
    <property type="match status" value="1"/>
</dbReference>
<feature type="transmembrane region" description="Helical" evidence="9">
    <location>
        <begin position="20"/>
        <end position="38"/>
    </location>
</feature>
<sequence length="360" mass="40858">MIINIPPLQHEAIVKKFISLRFAVLFIFLAGCTSLQYTEDHATVYIDRIVSATAAIDKDDFSVDLLNFPIITGSEAGLQLDLIFRIITVIFFILVLIIIFQMHKAWKKNEENNRLLKQLHSQISEQNTYMQHIMNALEESESENLRVTKIIAHDLRSPIGAIVSASSLLLNETKLNEEASELISIIQKAGINALTFMTAILEKEDAHAVLKKEPVELSTLIKYCANILKYKAIEKRQTITIDSQTILLNCNLENIWRVISNLLTNAIKFSPDHSTIVLQTTEFNEHVIIEVKDQGIGIPNDLKPSLFTSKERRKRIGTRGEKSYGMGLPIAKKIIDAHKGKIWFEENEFKGTTFFVQLPK</sequence>
<keyword evidence="12" id="KW-1185">Reference proteome</keyword>
<name>A0A9X3IAI2_9SPHI</name>
<dbReference type="Proteomes" id="UP001142592">
    <property type="component" value="Unassembled WGS sequence"/>
</dbReference>
<dbReference type="Gene3D" id="3.30.565.10">
    <property type="entry name" value="Histidine kinase-like ATPase, C-terminal domain"/>
    <property type="match status" value="1"/>
</dbReference>
<dbReference type="SUPFAM" id="SSF55874">
    <property type="entry name" value="ATPase domain of HSP90 chaperone/DNA topoisomerase II/histidine kinase"/>
    <property type="match status" value="1"/>
</dbReference>
<dbReference type="GO" id="GO:0005524">
    <property type="term" value="F:ATP binding"/>
    <property type="evidence" value="ECO:0007669"/>
    <property type="project" value="UniProtKB-KW"/>
</dbReference>
<dbReference type="EC" id="2.7.13.3" evidence="2"/>
<dbReference type="PROSITE" id="PS50109">
    <property type="entry name" value="HIS_KIN"/>
    <property type="match status" value="1"/>
</dbReference>
<evidence type="ECO:0000313" key="11">
    <source>
        <dbReference type="EMBL" id="MCX3266069.1"/>
    </source>
</evidence>
<dbReference type="PRINTS" id="PR00344">
    <property type="entry name" value="BCTRLSENSOR"/>
</dbReference>
<dbReference type="GO" id="GO:0030295">
    <property type="term" value="F:protein kinase activator activity"/>
    <property type="evidence" value="ECO:0007669"/>
    <property type="project" value="TreeGrafter"/>
</dbReference>
<comment type="catalytic activity">
    <reaction evidence="1">
        <text>ATP + protein L-histidine = ADP + protein N-phospho-L-histidine.</text>
        <dbReference type="EC" id="2.7.13.3"/>
    </reaction>
</comment>
<dbReference type="InterPro" id="IPR005467">
    <property type="entry name" value="His_kinase_dom"/>
</dbReference>
<evidence type="ECO:0000256" key="8">
    <source>
        <dbReference type="ARBA" id="ARBA00023012"/>
    </source>
</evidence>
<protein>
    <recommendedName>
        <fullName evidence="2">histidine kinase</fullName>
        <ecNumber evidence="2">2.7.13.3</ecNumber>
    </recommendedName>
</protein>
<dbReference type="Pfam" id="PF02518">
    <property type="entry name" value="HATPase_c"/>
    <property type="match status" value="1"/>
</dbReference>
<evidence type="ECO:0000256" key="1">
    <source>
        <dbReference type="ARBA" id="ARBA00000085"/>
    </source>
</evidence>
<evidence type="ECO:0000256" key="5">
    <source>
        <dbReference type="ARBA" id="ARBA00022741"/>
    </source>
</evidence>
<keyword evidence="6" id="KW-0418">Kinase</keyword>
<dbReference type="RefSeq" id="WP_010599956.1">
    <property type="nucleotide sequence ID" value="NZ_JAPJUH010000004.1"/>
</dbReference>
<dbReference type="CDD" id="cd00075">
    <property type="entry name" value="HATPase"/>
    <property type="match status" value="1"/>
</dbReference>
<dbReference type="InterPro" id="IPR004358">
    <property type="entry name" value="Sig_transdc_His_kin-like_C"/>
</dbReference>
<keyword evidence="8" id="KW-0902">Two-component regulatory system</keyword>
<keyword evidence="5" id="KW-0547">Nucleotide-binding</keyword>
<evidence type="ECO:0000256" key="2">
    <source>
        <dbReference type="ARBA" id="ARBA00012438"/>
    </source>
</evidence>
<keyword evidence="9" id="KW-0812">Transmembrane</keyword>
<keyword evidence="7 11" id="KW-0067">ATP-binding</keyword>
<dbReference type="InterPro" id="IPR003594">
    <property type="entry name" value="HATPase_dom"/>
</dbReference>
<evidence type="ECO:0000256" key="6">
    <source>
        <dbReference type="ARBA" id="ARBA00022777"/>
    </source>
</evidence>
<dbReference type="PANTHER" id="PTHR42878:SF7">
    <property type="entry name" value="SENSOR HISTIDINE KINASE GLRK"/>
    <property type="match status" value="1"/>
</dbReference>
<evidence type="ECO:0000256" key="3">
    <source>
        <dbReference type="ARBA" id="ARBA00022553"/>
    </source>
</evidence>
<dbReference type="SUPFAM" id="SSF47384">
    <property type="entry name" value="Homodimeric domain of signal transducing histidine kinase"/>
    <property type="match status" value="1"/>
</dbReference>
<dbReference type="InterPro" id="IPR036097">
    <property type="entry name" value="HisK_dim/P_sf"/>
</dbReference>
<dbReference type="InterPro" id="IPR036890">
    <property type="entry name" value="HATPase_C_sf"/>
</dbReference>
<evidence type="ECO:0000259" key="10">
    <source>
        <dbReference type="PROSITE" id="PS50109"/>
    </source>
</evidence>
<evidence type="ECO:0000256" key="7">
    <source>
        <dbReference type="ARBA" id="ARBA00022840"/>
    </source>
</evidence>
<keyword evidence="3" id="KW-0597">Phosphoprotein</keyword>
<accession>A0A9X3IAI2</accession>
<keyword evidence="9" id="KW-0472">Membrane</keyword>
<dbReference type="PANTHER" id="PTHR42878">
    <property type="entry name" value="TWO-COMPONENT HISTIDINE KINASE"/>
    <property type="match status" value="1"/>
</dbReference>
<evidence type="ECO:0000256" key="4">
    <source>
        <dbReference type="ARBA" id="ARBA00022679"/>
    </source>
</evidence>
<dbReference type="InterPro" id="IPR050351">
    <property type="entry name" value="BphY/WalK/GraS-like"/>
</dbReference>
<dbReference type="EMBL" id="JAPJUH010000004">
    <property type="protein sequence ID" value="MCX3266069.1"/>
    <property type="molecule type" value="Genomic_DNA"/>
</dbReference>
<evidence type="ECO:0000256" key="9">
    <source>
        <dbReference type="SAM" id="Phobius"/>
    </source>
</evidence>
<dbReference type="AlphaFoldDB" id="A0A9X3IAI2"/>
<dbReference type="InterPro" id="IPR003661">
    <property type="entry name" value="HisK_dim/P_dom"/>
</dbReference>
<comment type="caution">
    <text evidence="11">The sequence shown here is derived from an EMBL/GenBank/DDBJ whole genome shotgun (WGS) entry which is preliminary data.</text>
</comment>